<keyword evidence="1" id="KW-1185">Reference proteome</keyword>
<accession>A0A914X7Q6</accession>
<organism evidence="1 2">
    <name type="scientific">Plectus sambesii</name>
    <dbReference type="NCBI Taxonomy" id="2011161"/>
    <lineage>
        <taxon>Eukaryota</taxon>
        <taxon>Metazoa</taxon>
        <taxon>Ecdysozoa</taxon>
        <taxon>Nematoda</taxon>
        <taxon>Chromadorea</taxon>
        <taxon>Plectida</taxon>
        <taxon>Plectina</taxon>
        <taxon>Plectoidea</taxon>
        <taxon>Plectidae</taxon>
        <taxon>Plectus</taxon>
    </lineage>
</organism>
<protein>
    <submittedName>
        <fullName evidence="2">Uncharacterized protein</fullName>
    </submittedName>
</protein>
<evidence type="ECO:0000313" key="1">
    <source>
        <dbReference type="Proteomes" id="UP000887566"/>
    </source>
</evidence>
<evidence type="ECO:0000313" key="2">
    <source>
        <dbReference type="WBParaSite" id="PSAMB.scaffold709size43157.g8251.t1"/>
    </source>
</evidence>
<name>A0A914X7Q6_9BILA</name>
<proteinExistence type="predicted"/>
<sequence>MRFHSWEGHEIQSLRDEAEGHSLAVGRLGLQRRLGLVHAVRSAAARLYPHGFEPEPTRLLLSQHLRSAQSGRAWSWSSIAIVVICSDPWSSMKCYDSLLSDDGL</sequence>
<reference evidence="2" key="1">
    <citation type="submission" date="2022-11" db="UniProtKB">
        <authorList>
            <consortium name="WormBaseParasite"/>
        </authorList>
    </citation>
    <scope>IDENTIFICATION</scope>
</reference>
<dbReference type="AlphaFoldDB" id="A0A914X7Q6"/>
<dbReference type="WBParaSite" id="PSAMB.scaffold709size43157.g8251.t1">
    <property type="protein sequence ID" value="PSAMB.scaffold709size43157.g8251.t1"/>
    <property type="gene ID" value="PSAMB.scaffold709size43157.g8251"/>
</dbReference>
<dbReference type="Proteomes" id="UP000887566">
    <property type="component" value="Unplaced"/>
</dbReference>